<organism evidence="7 8">
    <name type="scientific">Labrys monachus</name>
    <dbReference type="NCBI Taxonomy" id="217067"/>
    <lineage>
        <taxon>Bacteria</taxon>
        <taxon>Pseudomonadati</taxon>
        <taxon>Pseudomonadota</taxon>
        <taxon>Alphaproteobacteria</taxon>
        <taxon>Hyphomicrobiales</taxon>
        <taxon>Xanthobacteraceae</taxon>
        <taxon>Labrys</taxon>
    </lineage>
</organism>
<comment type="subcellular location">
    <subcellularLocation>
        <location evidence="1">Cell membrane</location>
        <topology evidence="1">Multi-pass membrane protein</topology>
    </subcellularLocation>
</comment>
<feature type="transmembrane region" description="Helical" evidence="6">
    <location>
        <begin position="249"/>
        <end position="265"/>
    </location>
</feature>
<evidence type="ECO:0000256" key="4">
    <source>
        <dbReference type="ARBA" id="ARBA00022989"/>
    </source>
</evidence>
<feature type="transmembrane region" description="Helical" evidence="6">
    <location>
        <begin position="455"/>
        <end position="480"/>
    </location>
</feature>
<protein>
    <submittedName>
        <fullName evidence="7">Branched-chain amino acid transport system permease protein</fullName>
    </submittedName>
</protein>
<dbReference type="RefSeq" id="WP_307423636.1">
    <property type="nucleotide sequence ID" value="NZ_JAUSVK010000001.1"/>
</dbReference>
<feature type="transmembrane region" description="Helical" evidence="6">
    <location>
        <begin position="144"/>
        <end position="164"/>
    </location>
</feature>
<dbReference type="EMBL" id="JAUSVK010000001">
    <property type="protein sequence ID" value="MDQ0391395.1"/>
    <property type="molecule type" value="Genomic_DNA"/>
</dbReference>
<sequence length="559" mass="56914">MSFEVVTSSFRVSRRRGVPLVETLRIGGLAGLAAAAFALIGAYVAMDKRHVIENSLTLSQIAFALIAIAAGQVAGRAGEGGRTRPPLATALFHGGLAGLAGGAVVAALLLLLASFNLRTTLVAASPMLAKALSFGAPIASPQALAQLAALGAACGFVGGLVAALPAPVRRAVTGGFWAVLVAGLFRDVFVSIFDNLPALPGLEGMVFGSGGIEPGGAVVLFALVSGLVLAKDRLAGARKAAGGGAASKWRVGLLLAGLCVLPLVTDDFVAQVAMLVALYMLMGMGLNIELGLAGLVDLGFVAFFAVGAYTVALLCSSGPLAVADVSFWVALPVAVVLAAGAGMLFGLPVLRVRGDYLAMATLALGEIIRLLVLSDALAPYLGGSQGIIEIDPPSLFGLSLKSPASLYYLALALAGVVAFISWRLQHARIGRAWLAMREDEDVAQALGIDPVASKLLAYTIGAAFAGAAGAVFAALIGSVYPHSFQLLVSINVLAILVIGGLGSLPGVLVGAIVLIGLPELLREFGEFRYLFYGIALVAMMHKRADGLWPASRVGGDADA</sequence>
<evidence type="ECO:0000256" key="1">
    <source>
        <dbReference type="ARBA" id="ARBA00004651"/>
    </source>
</evidence>
<keyword evidence="5 6" id="KW-0472">Membrane</keyword>
<feature type="transmembrane region" description="Helical" evidence="6">
    <location>
        <begin position="405"/>
        <end position="424"/>
    </location>
</feature>
<dbReference type="PANTHER" id="PTHR30482:SF10">
    <property type="entry name" value="HIGH-AFFINITY BRANCHED-CHAIN AMINO ACID TRANSPORT PROTEIN BRAE"/>
    <property type="match status" value="1"/>
</dbReference>
<dbReference type="PANTHER" id="PTHR30482">
    <property type="entry name" value="HIGH-AFFINITY BRANCHED-CHAIN AMINO ACID TRANSPORT SYSTEM PERMEASE"/>
    <property type="match status" value="1"/>
</dbReference>
<feature type="transmembrane region" description="Helical" evidence="6">
    <location>
        <begin position="205"/>
        <end position="229"/>
    </location>
</feature>
<evidence type="ECO:0000256" key="6">
    <source>
        <dbReference type="SAM" id="Phobius"/>
    </source>
</evidence>
<keyword evidence="4 6" id="KW-1133">Transmembrane helix</keyword>
<dbReference type="Pfam" id="PF02653">
    <property type="entry name" value="BPD_transp_2"/>
    <property type="match status" value="1"/>
</dbReference>
<feature type="transmembrane region" description="Helical" evidence="6">
    <location>
        <begin position="26"/>
        <end position="46"/>
    </location>
</feature>
<feature type="transmembrane region" description="Helical" evidence="6">
    <location>
        <begin position="300"/>
        <end position="321"/>
    </location>
</feature>
<evidence type="ECO:0000313" key="8">
    <source>
        <dbReference type="Proteomes" id="UP001237448"/>
    </source>
</evidence>
<dbReference type="Proteomes" id="UP001237448">
    <property type="component" value="Unassembled WGS sequence"/>
</dbReference>
<keyword evidence="8" id="KW-1185">Reference proteome</keyword>
<feature type="transmembrane region" description="Helical" evidence="6">
    <location>
        <begin position="271"/>
        <end position="288"/>
    </location>
</feature>
<gene>
    <name evidence="7" type="ORF">J3R73_001187</name>
</gene>
<evidence type="ECO:0000256" key="2">
    <source>
        <dbReference type="ARBA" id="ARBA00022475"/>
    </source>
</evidence>
<dbReference type="InterPro" id="IPR043428">
    <property type="entry name" value="LivM-like"/>
</dbReference>
<dbReference type="InterPro" id="IPR001851">
    <property type="entry name" value="ABC_transp_permease"/>
</dbReference>
<reference evidence="7 8" key="1">
    <citation type="submission" date="2023-07" db="EMBL/GenBank/DDBJ databases">
        <title>Genomic Encyclopedia of Type Strains, Phase IV (KMG-IV): sequencing the most valuable type-strain genomes for metagenomic binning, comparative biology and taxonomic classification.</title>
        <authorList>
            <person name="Goeker M."/>
        </authorList>
    </citation>
    <scope>NUCLEOTIDE SEQUENCE [LARGE SCALE GENOMIC DNA]</scope>
    <source>
        <strain evidence="7 8">DSM 5896</strain>
    </source>
</reference>
<comment type="caution">
    <text evidence="7">The sequence shown here is derived from an EMBL/GenBank/DDBJ whole genome shotgun (WGS) entry which is preliminary data.</text>
</comment>
<keyword evidence="2" id="KW-1003">Cell membrane</keyword>
<feature type="transmembrane region" description="Helical" evidence="6">
    <location>
        <begin position="58"/>
        <end position="78"/>
    </location>
</feature>
<feature type="transmembrane region" description="Helical" evidence="6">
    <location>
        <begin position="90"/>
        <end position="113"/>
    </location>
</feature>
<name>A0ABU0FBG9_9HYPH</name>
<feature type="transmembrane region" description="Helical" evidence="6">
    <location>
        <begin position="327"/>
        <end position="349"/>
    </location>
</feature>
<evidence type="ECO:0000256" key="5">
    <source>
        <dbReference type="ARBA" id="ARBA00023136"/>
    </source>
</evidence>
<feature type="transmembrane region" description="Helical" evidence="6">
    <location>
        <begin position="176"/>
        <end position="193"/>
    </location>
</feature>
<evidence type="ECO:0000256" key="3">
    <source>
        <dbReference type="ARBA" id="ARBA00022692"/>
    </source>
</evidence>
<accession>A0ABU0FBG9</accession>
<feature type="transmembrane region" description="Helical" evidence="6">
    <location>
        <begin position="356"/>
        <end position="374"/>
    </location>
</feature>
<proteinExistence type="predicted"/>
<keyword evidence="3 6" id="KW-0812">Transmembrane</keyword>
<dbReference type="CDD" id="cd06581">
    <property type="entry name" value="TM_PBP1_LivM_like"/>
    <property type="match status" value="1"/>
</dbReference>
<feature type="transmembrane region" description="Helical" evidence="6">
    <location>
        <begin position="492"/>
        <end position="515"/>
    </location>
</feature>
<evidence type="ECO:0000313" key="7">
    <source>
        <dbReference type="EMBL" id="MDQ0391395.1"/>
    </source>
</evidence>